<sequence>DDEDSEDEEEMLALEQTIWGLDPKAARKGAKKAIGKLTAKVQTDDSVIDALQVQWQADRKAKAERKAARKLARLTGELGNAKKSKKKAARRRERIEGDQLMEIHELMRYFIEHALNDTKLLLPAVNKKMRAKIHLAAHAYGLKSYSMGKGKHRAPTLERTHATRVWGVDLRKVQSILFGPAPPRGTEEHTDWQWNYRLRGTHGNNREGALVGQGASELGQENVGFKLLAKMGWTQGETMGSISSTNGLQAPLMAVVKTTKSGLGVANQIRTHGPPTFFSSDLQYNAC</sequence>
<keyword evidence="4" id="KW-1185">Reference proteome</keyword>
<organism evidence="3 4">
    <name type="scientific">Cronartium quercuum f. sp. fusiforme G11</name>
    <dbReference type="NCBI Taxonomy" id="708437"/>
    <lineage>
        <taxon>Eukaryota</taxon>
        <taxon>Fungi</taxon>
        <taxon>Dikarya</taxon>
        <taxon>Basidiomycota</taxon>
        <taxon>Pucciniomycotina</taxon>
        <taxon>Pucciniomycetes</taxon>
        <taxon>Pucciniales</taxon>
        <taxon>Coleosporiaceae</taxon>
        <taxon>Cronartium</taxon>
    </lineage>
</organism>
<dbReference type="SUPFAM" id="SSF82708">
    <property type="entry name" value="R3H domain"/>
    <property type="match status" value="1"/>
</dbReference>
<dbReference type="InterPro" id="IPR051189">
    <property type="entry name" value="Splicing_assoc_domain"/>
</dbReference>
<dbReference type="AlphaFoldDB" id="A0A9P6TEC8"/>
<dbReference type="GO" id="GO:0003676">
    <property type="term" value="F:nucleic acid binding"/>
    <property type="evidence" value="ECO:0007669"/>
    <property type="project" value="UniProtKB-UniRule"/>
</dbReference>
<dbReference type="InterPro" id="IPR036867">
    <property type="entry name" value="R3H_dom_sf"/>
</dbReference>
<evidence type="ECO:0000259" key="2">
    <source>
        <dbReference type="PROSITE" id="PS51061"/>
    </source>
</evidence>
<feature type="non-terminal residue" evidence="3">
    <location>
        <position position="1"/>
    </location>
</feature>
<protein>
    <recommendedName>
        <fullName evidence="5">Protein SQS1</fullName>
    </recommendedName>
</protein>
<reference evidence="3" key="1">
    <citation type="submission" date="2013-11" db="EMBL/GenBank/DDBJ databases">
        <title>Genome sequence of the fusiform rust pathogen reveals effectors for host alternation and coevolution with pine.</title>
        <authorList>
            <consortium name="DOE Joint Genome Institute"/>
            <person name="Smith K."/>
            <person name="Pendleton A."/>
            <person name="Kubisiak T."/>
            <person name="Anderson C."/>
            <person name="Salamov A."/>
            <person name="Aerts A."/>
            <person name="Riley R."/>
            <person name="Clum A."/>
            <person name="Lindquist E."/>
            <person name="Ence D."/>
            <person name="Campbell M."/>
            <person name="Kronenberg Z."/>
            <person name="Feau N."/>
            <person name="Dhillon B."/>
            <person name="Hamelin R."/>
            <person name="Burleigh J."/>
            <person name="Smith J."/>
            <person name="Yandell M."/>
            <person name="Nelson C."/>
            <person name="Grigoriev I."/>
            <person name="Davis J."/>
        </authorList>
    </citation>
    <scope>NUCLEOTIDE SEQUENCE</scope>
    <source>
        <strain evidence="3">G11</strain>
    </source>
</reference>
<dbReference type="OrthoDB" id="21470at2759"/>
<comment type="caution">
    <text evidence="3">The sequence shown here is derived from an EMBL/GenBank/DDBJ whole genome shotgun (WGS) entry which is preliminary data.</text>
</comment>
<proteinExistence type="predicted"/>
<feature type="domain" description="R3H" evidence="2">
    <location>
        <begin position="97"/>
        <end position="161"/>
    </location>
</feature>
<dbReference type="Pfam" id="PF01585">
    <property type="entry name" value="G-patch"/>
    <property type="match status" value="1"/>
</dbReference>
<evidence type="ECO:0000313" key="3">
    <source>
        <dbReference type="EMBL" id="KAG0149391.1"/>
    </source>
</evidence>
<dbReference type="PANTHER" id="PTHR14195">
    <property type="entry name" value="G PATCH DOMAIN CONTAINING PROTEIN 2"/>
    <property type="match status" value="1"/>
</dbReference>
<feature type="domain" description="G-patch" evidence="1">
    <location>
        <begin position="220"/>
        <end position="268"/>
    </location>
</feature>
<evidence type="ECO:0000313" key="4">
    <source>
        <dbReference type="Proteomes" id="UP000886653"/>
    </source>
</evidence>
<dbReference type="Proteomes" id="UP000886653">
    <property type="component" value="Unassembled WGS sequence"/>
</dbReference>
<evidence type="ECO:0000259" key="1">
    <source>
        <dbReference type="PROSITE" id="PS50174"/>
    </source>
</evidence>
<dbReference type="InterPro" id="IPR000467">
    <property type="entry name" value="G_patch_dom"/>
</dbReference>
<dbReference type="EMBL" id="MU167228">
    <property type="protein sequence ID" value="KAG0149391.1"/>
    <property type="molecule type" value="Genomic_DNA"/>
</dbReference>
<dbReference type="CDD" id="cd02325">
    <property type="entry name" value="R3H"/>
    <property type="match status" value="1"/>
</dbReference>
<evidence type="ECO:0008006" key="5">
    <source>
        <dbReference type="Google" id="ProtNLM"/>
    </source>
</evidence>
<dbReference type="InterPro" id="IPR001374">
    <property type="entry name" value="R3H_dom"/>
</dbReference>
<name>A0A9P6TEC8_9BASI</name>
<gene>
    <name evidence="3" type="ORF">CROQUDRAFT_39822</name>
</gene>
<dbReference type="Gene3D" id="3.30.1370.50">
    <property type="entry name" value="R3H-like domain"/>
    <property type="match status" value="1"/>
</dbReference>
<dbReference type="Pfam" id="PF01424">
    <property type="entry name" value="R3H"/>
    <property type="match status" value="1"/>
</dbReference>
<dbReference type="SMART" id="SM00443">
    <property type="entry name" value="G_patch"/>
    <property type="match status" value="1"/>
</dbReference>
<accession>A0A9P6TEC8</accession>
<dbReference type="PROSITE" id="PS50174">
    <property type="entry name" value="G_PATCH"/>
    <property type="match status" value="1"/>
</dbReference>
<dbReference type="PROSITE" id="PS51061">
    <property type="entry name" value="R3H"/>
    <property type="match status" value="1"/>
</dbReference>